<evidence type="ECO:0000313" key="2">
    <source>
        <dbReference type="WBParaSite" id="Gr19_v10_g10316.t1"/>
    </source>
</evidence>
<protein>
    <submittedName>
        <fullName evidence="2">Uncharacterized protein</fullName>
    </submittedName>
</protein>
<proteinExistence type="predicted"/>
<dbReference type="Proteomes" id="UP000887572">
    <property type="component" value="Unplaced"/>
</dbReference>
<keyword evidence="1" id="KW-1185">Reference proteome</keyword>
<evidence type="ECO:0000313" key="1">
    <source>
        <dbReference type="Proteomes" id="UP000887572"/>
    </source>
</evidence>
<reference evidence="2" key="1">
    <citation type="submission" date="2022-11" db="UniProtKB">
        <authorList>
            <consortium name="WormBaseParasite"/>
        </authorList>
    </citation>
    <scope>IDENTIFICATION</scope>
</reference>
<dbReference type="WBParaSite" id="Gr19_v10_g10316.t1">
    <property type="protein sequence ID" value="Gr19_v10_g10316.t1"/>
    <property type="gene ID" value="Gr19_v10_g10316"/>
</dbReference>
<sequence length="161" mass="18006">MVLRFGFYNHEYPYQREAGGASALQFTGSAPGCESDEAVARRLARELVWATRRRGHLSERRFIAEVARDCVMKKKGGGGDQEACLESPPARKALLDRQTITRAEGIRLIGPPTAERPIMERIRTLFAANRCKATDPKKTGIRPTTRPDTRSPRIFCRTACS</sequence>
<accession>A0A914GSD3</accession>
<name>A0A914GSD3_GLORO</name>
<organism evidence="1 2">
    <name type="scientific">Globodera rostochiensis</name>
    <name type="common">Golden nematode worm</name>
    <name type="synonym">Heterodera rostochiensis</name>
    <dbReference type="NCBI Taxonomy" id="31243"/>
    <lineage>
        <taxon>Eukaryota</taxon>
        <taxon>Metazoa</taxon>
        <taxon>Ecdysozoa</taxon>
        <taxon>Nematoda</taxon>
        <taxon>Chromadorea</taxon>
        <taxon>Rhabditida</taxon>
        <taxon>Tylenchina</taxon>
        <taxon>Tylenchomorpha</taxon>
        <taxon>Tylenchoidea</taxon>
        <taxon>Heteroderidae</taxon>
        <taxon>Heteroderinae</taxon>
        <taxon>Globodera</taxon>
    </lineage>
</organism>
<dbReference type="AlphaFoldDB" id="A0A914GSD3"/>